<dbReference type="EMBL" id="CM001217">
    <property type="protein sequence ID" value="KEH41287.1"/>
    <property type="molecule type" value="Genomic_DNA"/>
</dbReference>
<keyword evidence="5" id="KW-0433">Leucine-rich repeat</keyword>
<organism evidence="14 17">
    <name type="scientific">Medicago truncatula</name>
    <name type="common">Barrel medic</name>
    <name type="synonym">Medicago tribuloides</name>
    <dbReference type="NCBI Taxonomy" id="3880"/>
    <lineage>
        <taxon>Eukaryota</taxon>
        <taxon>Viridiplantae</taxon>
        <taxon>Streptophyta</taxon>
        <taxon>Embryophyta</taxon>
        <taxon>Tracheophyta</taxon>
        <taxon>Spermatophyta</taxon>
        <taxon>Magnoliopsida</taxon>
        <taxon>eudicotyledons</taxon>
        <taxon>Gunneridae</taxon>
        <taxon>Pentapetalae</taxon>
        <taxon>rosids</taxon>
        <taxon>fabids</taxon>
        <taxon>Fabales</taxon>
        <taxon>Fabaceae</taxon>
        <taxon>Papilionoideae</taxon>
        <taxon>50 kb inversion clade</taxon>
        <taxon>NPAAA clade</taxon>
        <taxon>Hologalegina</taxon>
        <taxon>IRL clade</taxon>
        <taxon>Trifolieae</taxon>
        <taxon>Medicago</taxon>
    </lineage>
</organism>
<evidence type="ECO:0000313" key="14">
    <source>
        <dbReference type="EMBL" id="KEH41287.1"/>
    </source>
</evidence>
<evidence type="ECO:0000256" key="2">
    <source>
        <dbReference type="ARBA" id="ARBA00004191"/>
    </source>
</evidence>
<dbReference type="HOGENOM" id="CLU_000288_18_22_1"/>
<dbReference type="PRINTS" id="PR00019">
    <property type="entry name" value="LEURICHRPT"/>
</dbReference>
<dbReference type="InterPro" id="IPR053211">
    <property type="entry name" value="DNA_repair-toleration"/>
</dbReference>
<dbReference type="InterPro" id="IPR013210">
    <property type="entry name" value="LRR_N_plant-typ"/>
</dbReference>
<dbReference type="FunFam" id="3.80.10.10:FF:000400">
    <property type="entry name" value="Nuclear pore complex protein NUP107"/>
    <property type="match status" value="1"/>
</dbReference>
<reference evidence="15" key="5">
    <citation type="journal article" date="2018" name="Nat. Plants">
        <title>Whole-genome landscape of Medicago truncatula symbiotic genes.</title>
        <authorList>
            <person name="Pecrix Y."/>
            <person name="Gamas P."/>
            <person name="Carrere S."/>
        </authorList>
    </citation>
    <scope>NUCLEOTIDE SEQUENCE</scope>
    <source>
        <tissue evidence="15">Leaves</tissue>
    </source>
</reference>
<reference evidence="14 17" key="1">
    <citation type="journal article" date="2011" name="Nature">
        <title>The Medicago genome provides insight into the evolution of rhizobial symbioses.</title>
        <authorList>
            <person name="Young N.D."/>
            <person name="Debelle F."/>
            <person name="Oldroyd G.E."/>
            <person name="Geurts R."/>
            <person name="Cannon S.B."/>
            <person name="Udvardi M.K."/>
            <person name="Benedito V.A."/>
            <person name="Mayer K.F."/>
            <person name="Gouzy J."/>
            <person name="Schoof H."/>
            <person name="Van de Peer Y."/>
            <person name="Proost S."/>
            <person name="Cook D.R."/>
            <person name="Meyers B.C."/>
            <person name="Spannagl M."/>
            <person name="Cheung F."/>
            <person name="De Mita S."/>
            <person name="Krishnakumar V."/>
            <person name="Gundlach H."/>
            <person name="Zhou S."/>
            <person name="Mudge J."/>
            <person name="Bharti A.K."/>
            <person name="Murray J.D."/>
            <person name="Naoumkina M.A."/>
            <person name="Rosen B."/>
            <person name="Silverstein K.A."/>
            <person name="Tang H."/>
            <person name="Rombauts S."/>
            <person name="Zhao P.X."/>
            <person name="Zhou P."/>
            <person name="Barbe V."/>
            <person name="Bardou P."/>
            <person name="Bechner M."/>
            <person name="Bellec A."/>
            <person name="Berger A."/>
            <person name="Berges H."/>
            <person name="Bidwell S."/>
            <person name="Bisseling T."/>
            <person name="Choisne N."/>
            <person name="Couloux A."/>
            <person name="Denny R."/>
            <person name="Deshpande S."/>
            <person name="Dai X."/>
            <person name="Doyle J.J."/>
            <person name="Dudez A.M."/>
            <person name="Farmer A.D."/>
            <person name="Fouteau S."/>
            <person name="Franken C."/>
            <person name="Gibelin C."/>
            <person name="Gish J."/>
            <person name="Goldstein S."/>
            <person name="Gonzalez A.J."/>
            <person name="Green P.J."/>
            <person name="Hallab A."/>
            <person name="Hartog M."/>
            <person name="Hua A."/>
            <person name="Humphray S.J."/>
            <person name="Jeong D.H."/>
            <person name="Jing Y."/>
            <person name="Jocker A."/>
            <person name="Kenton S.M."/>
            <person name="Kim D.J."/>
            <person name="Klee K."/>
            <person name="Lai H."/>
            <person name="Lang C."/>
            <person name="Lin S."/>
            <person name="Macmil S.L."/>
            <person name="Magdelenat G."/>
            <person name="Matthews L."/>
            <person name="McCorrison J."/>
            <person name="Monaghan E.L."/>
            <person name="Mun J.H."/>
            <person name="Najar F.Z."/>
            <person name="Nicholson C."/>
            <person name="Noirot C."/>
            <person name="O'Bleness M."/>
            <person name="Paule C.R."/>
            <person name="Poulain J."/>
            <person name="Prion F."/>
            <person name="Qin B."/>
            <person name="Qu C."/>
            <person name="Retzel E.F."/>
            <person name="Riddle C."/>
            <person name="Sallet E."/>
            <person name="Samain S."/>
            <person name="Samson N."/>
            <person name="Sanders I."/>
            <person name="Saurat O."/>
            <person name="Scarpelli C."/>
            <person name="Schiex T."/>
            <person name="Segurens B."/>
            <person name="Severin A.J."/>
            <person name="Sherrier D.J."/>
            <person name="Shi R."/>
            <person name="Sims S."/>
            <person name="Singer S.R."/>
            <person name="Sinharoy S."/>
            <person name="Sterck L."/>
            <person name="Viollet A."/>
            <person name="Wang B.B."/>
            <person name="Wang K."/>
            <person name="Wang M."/>
            <person name="Wang X."/>
            <person name="Warfsmann J."/>
            <person name="Weissenbach J."/>
            <person name="White D.D."/>
            <person name="White J.D."/>
            <person name="Wiley G.B."/>
            <person name="Wincker P."/>
            <person name="Xing Y."/>
            <person name="Yang L."/>
            <person name="Yao Z."/>
            <person name="Ying F."/>
            <person name="Zhai J."/>
            <person name="Zhou L."/>
            <person name="Zuber A."/>
            <person name="Denarie J."/>
            <person name="Dixon R.A."/>
            <person name="May G.D."/>
            <person name="Schwartz D.C."/>
            <person name="Rogers J."/>
            <person name="Quetier F."/>
            <person name="Town C.D."/>
            <person name="Roe B.A."/>
        </authorList>
    </citation>
    <scope>NUCLEOTIDE SEQUENCE [LARGE SCALE GENOMIC DNA]</scope>
    <source>
        <strain evidence="14">A17</strain>
        <strain evidence="16 17">cv. Jemalong A17</strain>
    </source>
</reference>
<dbReference type="Pfam" id="PF13855">
    <property type="entry name" value="LRR_8"/>
    <property type="match status" value="1"/>
</dbReference>
<dbReference type="PANTHER" id="PTHR48060">
    <property type="entry name" value="DNA DAMAGE-REPAIR/TOLERATION PROTEIN DRT100"/>
    <property type="match status" value="1"/>
</dbReference>
<dbReference type="Proteomes" id="UP000002051">
    <property type="component" value="Unassembled WGS sequence"/>
</dbReference>
<dbReference type="EnsemblPlants" id="KEH41287">
    <property type="protein sequence ID" value="KEH41287"/>
    <property type="gene ID" value="MTR_1g047960"/>
</dbReference>
<evidence type="ECO:0000256" key="8">
    <source>
        <dbReference type="ARBA" id="ARBA00022821"/>
    </source>
</evidence>
<keyword evidence="8" id="KW-0611">Plant defense</keyword>
<dbReference type="PANTHER" id="PTHR48060:SF7">
    <property type="entry name" value="DNA DAMAGE-REPAIR_TOLERATION PROTEIN DRT100"/>
    <property type="match status" value="1"/>
</dbReference>
<evidence type="ECO:0000256" key="1">
    <source>
        <dbReference type="ARBA" id="ARBA00004170"/>
    </source>
</evidence>
<dbReference type="GO" id="GO:0006952">
    <property type="term" value="P:defense response"/>
    <property type="evidence" value="ECO:0007669"/>
    <property type="project" value="UniProtKB-KW"/>
</dbReference>
<evidence type="ECO:0000259" key="13">
    <source>
        <dbReference type="Pfam" id="PF08263"/>
    </source>
</evidence>
<dbReference type="Pfam" id="PF08263">
    <property type="entry name" value="LRRNT_2"/>
    <property type="match status" value="1"/>
</dbReference>
<dbReference type="OrthoDB" id="676979at2759"/>
<feature type="signal peptide" evidence="12">
    <location>
        <begin position="1"/>
        <end position="20"/>
    </location>
</feature>
<evidence type="ECO:0000256" key="11">
    <source>
        <dbReference type="ARBA" id="ARBA00038043"/>
    </source>
</evidence>
<evidence type="ECO:0000256" key="4">
    <source>
        <dbReference type="ARBA" id="ARBA00022525"/>
    </source>
</evidence>
<dbReference type="eggNOG" id="ENOG502QRQP">
    <property type="taxonomic scope" value="Eukaryota"/>
</dbReference>
<accession>A0A072VHK2</accession>
<dbReference type="Proteomes" id="UP000265566">
    <property type="component" value="Chromosome 1"/>
</dbReference>
<dbReference type="PaxDb" id="3880-AES84042"/>
<evidence type="ECO:0000256" key="10">
    <source>
        <dbReference type="ARBA" id="ARBA00023157"/>
    </source>
</evidence>
<evidence type="ECO:0000313" key="15">
    <source>
        <dbReference type="EMBL" id="RHN78809.1"/>
    </source>
</evidence>
<keyword evidence="3" id="KW-0134">Cell wall</keyword>
<dbReference type="Pfam" id="PF00560">
    <property type="entry name" value="LRR_1"/>
    <property type="match status" value="2"/>
</dbReference>
<feature type="chain" id="PRO_5014500653" evidence="12">
    <location>
        <begin position="21"/>
        <end position="324"/>
    </location>
</feature>
<evidence type="ECO:0000256" key="9">
    <source>
        <dbReference type="ARBA" id="ARBA00023136"/>
    </source>
</evidence>
<dbReference type="AlphaFoldDB" id="A0A072VHK2"/>
<evidence type="ECO:0000313" key="16">
    <source>
        <dbReference type="EnsemblPlants" id="KEH41287"/>
    </source>
</evidence>
<keyword evidence="10" id="KW-1015">Disulfide bond</keyword>
<feature type="domain" description="Leucine-rich repeat-containing N-terminal plant-type" evidence="13">
    <location>
        <begin position="24"/>
        <end position="63"/>
    </location>
</feature>
<comment type="subcellular location">
    <subcellularLocation>
        <location evidence="1">Membrane</location>
        <topology evidence="1">Peripheral membrane protein</topology>
    </subcellularLocation>
    <subcellularLocation>
        <location evidence="2">Secreted</location>
        <location evidence="2">Cell wall</location>
    </subcellularLocation>
</comment>
<evidence type="ECO:0000313" key="17">
    <source>
        <dbReference type="Proteomes" id="UP000002051"/>
    </source>
</evidence>
<proteinExistence type="inferred from homology"/>
<dbReference type="KEGG" id="mtr:25483150"/>
<protein>
    <submittedName>
        <fullName evidence="14">Polygalacturonase inhibitor protein</fullName>
    </submittedName>
    <submittedName>
        <fullName evidence="15">Putative leucine-rich repeat-containing, plant-type, leucine-rich repeat domain, L</fullName>
    </submittedName>
</protein>
<dbReference type="STRING" id="3880.A0A072VHK2"/>
<keyword evidence="4" id="KW-0964">Secreted</keyword>
<sequence>MAIKLFLLLILLSHVASSLAEGCHPQDKKALLQIKKELNNPTLLSSWKPHTDCCNSSWYGVNCLPSKRVYFLVIEIDNDLRSSFPPSIGNLPYLDSLLLYQLPNLTGAIPQSITKLTKLRSLTIRATGISGPIPNFIAKLKSLTYLDLSENHLSGTLPHNLYKLPNLEAIILQNNILTGPIPPSYGYIKNISSLFLSHNKLSGKLPMSLARLNSLVVDLSYNRFEGDASMFFGFAKQTETIDLSWNMLLFDMGRVELPKTLKLLDVSHNRVYGKLPDGAKNLQWLNVSYNRLCGEIPKGGNIQTFSTNLFSHNKCLCGSPLPSC</sequence>
<dbReference type="EMBL" id="PSQE01000001">
    <property type="protein sequence ID" value="RHN78809.1"/>
    <property type="molecule type" value="Genomic_DNA"/>
</dbReference>
<evidence type="ECO:0000256" key="5">
    <source>
        <dbReference type="ARBA" id="ARBA00022614"/>
    </source>
</evidence>
<evidence type="ECO:0000256" key="7">
    <source>
        <dbReference type="ARBA" id="ARBA00022737"/>
    </source>
</evidence>
<evidence type="ECO:0000256" key="12">
    <source>
        <dbReference type="SAM" id="SignalP"/>
    </source>
</evidence>
<keyword evidence="7" id="KW-0677">Repeat</keyword>
<evidence type="ECO:0000313" key="18">
    <source>
        <dbReference type="Proteomes" id="UP000265566"/>
    </source>
</evidence>
<comment type="similarity">
    <text evidence="11">Belongs to the polygalacturonase-inhibiting protein family.</text>
</comment>
<dbReference type="Gramene" id="rna2463">
    <property type="protein sequence ID" value="RHN78809.1"/>
    <property type="gene ID" value="gene2463"/>
</dbReference>
<evidence type="ECO:0000256" key="6">
    <source>
        <dbReference type="ARBA" id="ARBA00022729"/>
    </source>
</evidence>
<keyword evidence="17" id="KW-1185">Reference proteome</keyword>
<evidence type="ECO:0000256" key="3">
    <source>
        <dbReference type="ARBA" id="ARBA00022512"/>
    </source>
</evidence>
<keyword evidence="6 12" id="KW-0732">Signal</keyword>
<name>A0A072VHK2_MEDTR</name>
<dbReference type="GO" id="GO:0016020">
    <property type="term" value="C:membrane"/>
    <property type="evidence" value="ECO:0007669"/>
    <property type="project" value="UniProtKB-SubCell"/>
</dbReference>
<dbReference type="InterPro" id="IPR032675">
    <property type="entry name" value="LRR_dom_sf"/>
</dbReference>
<reference evidence="14 17" key="2">
    <citation type="journal article" date="2014" name="BMC Genomics">
        <title>An improved genome release (version Mt4.0) for the model legume Medicago truncatula.</title>
        <authorList>
            <person name="Tang H."/>
            <person name="Krishnakumar V."/>
            <person name="Bidwell S."/>
            <person name="Rosen B."/>
            <person name="Chan A."/>
            <person name="Zhou S."/>
            <person name="Gentzbittel L."/>
            <person name="Childs K.L."/>
            <person name="Yandell M."/>
            <person name="Gundlach H."/>
            <person name="Mayer K.F."/>
            <person name="Schwartz D.C."/>
            <person name="Town C.D."/>
        </authorList>
    </citation>
    <scope>GENOME REANNOTATION</scope>
    <source>
        <strain evidence="14">A17</strain>
        <strain evidence="16 17">cv. Jemalong A17</strain>
    </source>
</reference>
<dbReference type="InterPro" id="IPR001611">
    <property type="entry name" value="Leu-rich_rpt"/>
</dbReference>
<dbReference type="Gene3D" id="3.80.10.10">
    <property type="entry name" value="Ribonuclease Inhibitor"/>
    <property type="match status" value="1"/>
</dbReference>
<gene>
    <name evidence="16" type="primary">25483150</name>
    <name evidence="14" type="ordered locus">MTR_1g047960</name>
    <name evidence="15" type="ORF">MtrunA17_Chr1g0169981</name>
</gene>
<reference evidence="16" key="3">
    <citation type="submission" date="2015-04" db="UniProtKB">
        <authorList>
            <consortium name="EnsemblPlants"/>
        </authorList>
    </citation>
    <scope>IDENTIFICATION</scope>
    <source>
        <strain evidence="16">cv. Jemalong A17</strain>
    </source>
</reference>
<dbReference type="SUPFAM" id="SSF52058">
    <property type="entry name" value="L domain-like"/>
    <property type="match status" value="1"/>
</dbReference>
<keyword evidence="9" id="KW-0472">Membrane</keyword>
<reference evidence="18" key="4">
    <citation type="journal article" date="2018" name="Nat. Plants">
        <title>Whole-genome landscape of Medicago truncatula symbiotic genes.</title>
        <authorList>
            <person name="Pecrix Y."/>
            <person name="Staton S.E."/>
            <person name="Sallet E."/>
            <person name="Lelandais-Briere C."/>
            <person name="Moreau S."/>
            <person name="Carrere S."/>
            <person name="Blein T."/>
            <person name="Jardinaud M.F."/>
            <person name="Latrasse D."/>
            <person name="Zouine M."/>
            <person name="Zahm M."/>
            <person name="Kreplak J."/>
            <person name="Mayjonade B."/>
            <person name="Satge C."/>
            <person name="Perez M."/>
            <person name="Cauet S."/>
            <person name="Marande W."/>
            <person name="Chantry-Darmon C."/>
            <person name="Lopez-Roques C."/>
            <person name="Bouchez O."/>
            <person name="Berard A."/>
            <person name="Debelle F."/>
            <person name="Munos S."/>
            <person name="Bendahmane A."/>
            <person name="Berges H."/>
            <person name="Niebel A."/>
            <person name="Buitink J."/>
            <person name="Frugier F."/>
            <person name="Benhamed M."/>
            <person name="Crespi M."/>
            <person name="Gouzy J."/>
            <person name="Gamas P."/>
        </authorList>
    </citation>
    <scope>NUCLEOTIDE SEQUENCE [LARGE SCALE GENOMIC DNA]</scope>
    <source>
        <strain evidence="18">cv. Jemalong A17</strain>
    </source>
</reference>